<organism evidence="9 10">
    <name type="scientific">Paenibacillus glycanilyticus</name>
    <dbReference type="NCBI Taxonomy" id="126569"/>
    <lineage>
        <taxon>Bacteria</taxon>
        <taxon>Bacillati</taxon>
        <taxon>Bacillota</taxon>
        <taxon>Bacilli</taxon>
        <taxon>Bacillales</taxon>
        <taxon>Paenibacillaceae</taxon>
        <taxon>Paenibacillus</taxon>
    </lineage>
</organism>
<dbReference type="Proteomes" id="UP001285921">
    <property type="component" value="Unassembled WGS sequence"/>
</dbReference>
<keyword evidence="10" id="KW-1185">Reference proteome</keyword>
<accession>A0ABQ6NID8</accession>
<dbReference type="SMART" id="SM00644">
    <property type="entry name" value="Ami_2"/>
    <property type="match status" value="1"/>
</dbReference>
<dbReference type="EMBL" id="BTCL01000005">
    <property type="protein sequence ID" value="GMK44892.1"/>
    <property type="molecule type" value="Genomic_DNA"/>
</dbReference>
<evidence type="ECO:0000256" key="1">
    <source>
        <dbReference type="ARBA" id="ARBA00001561"/>
    </source>
</evidence>
<dbReference type="CDD" id="cd06583">
    <property type="entry name" value="PGRP"/>
    <property type="match status" value="1"/>
</dbReference>
<sequence>MFETILVDMIPAGRNNRPGTPINGPYFITVHDTANPGKGANALMHAKYLKGEAAEALPVSWHFTVDDTRVVQHLPITEHGWHAGDGSRGEGNLSAIGIEICENEDGNRAEAEARASRLVGDLLYKLKLPIVAVVQHNHWSGKNCPHIIRARKNGWENFLDGVRNQLNAHLGKDDVPMTEAERKQFEALVNRVEELEAQHDMKVPSWAKPAVDRAIELGLIDAPADGSSRDFFRLLTIMYRRGLLKD</sequence>
<evidence type="ECO:0000256" key="4">
    <source>
        <dbReference type="ARBA" id="ARBA00022801"/>
    </source>
</evidence>
<dbReference type="RefSeq" id="WP_201007934.1">
    <property type="nucleotide sequence ID" value="NZ_BTCL01000005.1"/>
</dbReference>
<evidence type="ECO:0000256" key="2">
    <source>
        <dbReference type="ARBA" id="ARBA00007553"/>
    </source>
</evidence>
<feature type="domain" description="N-acetylmuramoyl-L-alanine amidase" evidence="8">
    <location>
        <begin position="15"/>
        <end position="162"/>
    </location>
</feature>
<dbReference type="InterPro" id="IPR002502">
    <property type="entry name" value="Amidase_domain"/>
</dbReference>
<dbReference type="Pfam" id="PF01510">
    <property type="entry name" value="Amidase_2"/>
    <property type="match status" value="1"/>
</dbReference>
<gene>
    <name evidence="9" type="ORF">PghCCS26_20200</name>
</gene>
<keyword evidence="5" id="KW-0749">Sporulation</keyword>
<protein>
    <recommendedName>
        <fullName evidence="3">N-acetylmuramoyl-L-alanine amidase</fullName>
        <ecNumber evidence="3">3.5.1.28</ecNumber>
    </recommendedName>
</protein>
<dbReference type="PANTHER" id="PTHR30417">
    <property type="entry name" value="N-ACETYLMURAMOYL-L-ALANINE AMIDASE AMID"/>
    <property type="match status" value="1"/>
</dbReference>
<comment type="similarity">
    <text evidence="2">Belongs to the N-acetylmuramoyl-L-alanine amidase 2 family.</text>
</comment>
<dbReference type="SUPFAM" id="SSF55846">
    <property type="entry name" value="N-acetylmuramoyl-L-alanine amidase-like"/>
    <property type="match status" value="1"/>
</dbReference>
<evidence type="ECO:0000259" key="8">
    <source>
        <dbReference type="SMART" id="SM00644"/>
    </source>
</evidence>
<dbReference type="EC" id="3.5.1.28" evidence="3"/>
<evidence type="ECO:0000313" key="10">
    <source>
        <dbReference type="Proteomes" id="UP001285921"/>
    </source>
</evidence>
<evidence type="ECO:0000313" key="9">
    <source>
        <dbReference type="EMBL" id="GMK44892.1"/>
    </source>
</evidence>
<dbReference type="InterPro" id="IPR036505">
    <property type="entry name" value="Amidase/PGRP_sf"/>
</dbReference>
<evidence type="ECO:0000256" key="6">
    <source>
        <dbReference type="ARBA" id="ARBA00023287"/>
    </source>
</evidence>
<dbReference type="Gene3D" id="3.40.80.10">
    <property type="entry name" value="Peptidoglycan recognition protein-like"/>
    <property type="match status" value="1"/>
</dbReference>
<evidence type="ECO:0000256" key="7">
    <source>
        <dbReference type="ARBA" id="ARBA00023316"/>
    </source>
</evidence>
<keyword evidence="7" id="KW-0961">Cell wall biogenesis/degradation</keyword>
<comment type="catalytic activity">
    <reaction evidence="1">
        <text>Hydrolyzes the link between N-acetylmuramoyl residues and L-amino acid residues in certain cell-wall glycopeptides.</text>
        <dbReference type="EC" id="3.5.1.28"/>
    </reaction>
</comment>
<keyword evidence="6" id="KW-0178">Competence</keyword>
<name>A0ABQ6NID8_9BACL</name>
<comment type="caution">
    <text evidence="9">The sequence shown here is derived from an EMBL/GenBank/DDBJ whole genome shotgun (WGS) entry which is preliminary data.</text>
</comment>
<dbReference type="PANTHER" id="PTHR30417:SF11">
    <property type="entry name" value="N-ACETYLMURAMOYL-L-ALANINE AMIDASE XLYA"/>
    <property type="match status" value="1"/>
</dbReference>
<proteinExistence type="inferred from homology"/>
<evidence type="ECO:0000256" key="5">
    <source>
        <dbReference type="ARBA" id="ARBA00022969"/>
    </source>
</evidence>
<evidence type="ECO:0000256" key="3">
    <source>
        <dbReference type="ARBA" id="ARBA00011901"/>
    </source>
</evidence>
<reference evidence="9 10" key="1">
    <citation type="submission" date="2023-05" db="EMBL/GenBank/DDBJ databases">
        <title>Draft genome of Paenibacillus sp. CCS26.</title>
        <authorList>
            <person name="Akita H."/>
            <person name="Shinto Y."/>
            <person name="Kimura Z."/>
        </authorList>
    </citation>
    <scope>NUCLEOTIDE SEQUENCE [LARGE SCALE GENOMIC DNA]</scope>
    <source>
        <strain evidence="9 10">CCS26</strain>
    </source>
</reference>
<keyword evidence="4" id="KW-0378">Hydrolase</keyword>
<dbReference type="InterPro" id="IPR051206">
    <property type="entry name" value="NAMLAA_amidase_2"/>
</dbReference>